<keyword evidence="5" id="KW-0862">Zinc</keyword>
<reference evidence="13" key="1">
    <citation type="journal article" date="2014" name="PLoS ONE">
        <title>Transcriptome-Based Identification of ABC Transporters in the Western Tarnished Plant Bug Lygus hesperus.</title>
        <authorList>
            <person name="Hull J.J."/>
            <person name="Chaney K."/>
            <person name="Geib S.M."/>
            <person name="Fabrick J.A."/>
            <person name="Brent C.S."/>
            <person name="Walsh D."/>
            <person name="Lavine L.C."/>
        </authorList>
    </citation>
    <scope>NUCLEOTIDE SEQUENCE</scope>
</reference>
<dbReference type="PROSITE" id="PS50157">
    <property type="entry name" value="ZINC_FINGER_C2H2_2"/>
    <property type="match status" value="3"/>
</dbReference>
<accession>A0A0A9XS10</accession>
<evidence type="ECO:0000256" key="11">
    <source>
        <dbReference type="SAM" id="MobiDB-lite"/>
    </source>
</evidence>
<dbReference type="InterPro" id="IPR036236">
    <property type="entry name" value="Znf_C2H2_sf"/>
</dbReference>
<evidence type="ECO:0000259" key="12">
    <source>
        <dbReference type="PROSITE" id="PS50157"/>
    </source>
</evidence>
<evidence type="ECO:0000313" key="13">
    <source>
        <dbReference type="EMBL" id="JAG22436.1"/>
    </source>
</evidence>
<dbReference type="PROSITE" id="PS00028">
    <property type="entry name" value="ZINC_FINGER_C2H2_1"/>
    <property type="match status" value="3"/>
</dbReference>
<dbReference type="GO" id="GO:0005634">
    <property type="term" value="C:nucleus"/>
    <property type="evidence" value="ECO:0007669"/>
    <property type="project" value="UniProtKB-SubCell"/>
</dbReference>
<reference evidence="15" key="4">
    <citation type="journal article" date="2016" name="Gigascience">
        <title>De novo construction of an expanded transcriptome assembly for the western tarnished plant bug, Lygus hesperus.</title>
        <authorList>
            <person name="Tassone E.E."/>
            <person name="Geib S.M."/>
            <person name="Hall B."/>
            <person name="Fabrick J.A."/>
            <person name="Brent C.S."/>
            <person name="Hull J.J."/>
        </authorList>
    </citation>
    <scope>NUCLEOTIDE SEQUENCE</scope>
</reference>
<dbReference type="PANTHER" id="PTHR23235">
    <property type="entry name" value="KRUEPPEL-LIKE TRANSCRIPTION FACTOR"/>
    <property type="match status" value="1"/>
</dbReference>
<evidence type="ECO:0000256" key="3">
    <source>
        <dbReference type="ARBA" id="ARBA00022737"/>
    </source>
</evidence>
<sequence length="256" mass="29882">MDHDIKLAAQCLLEMSHAKFDQGNDRYKAVIVEPVRGVVEFRDEEEKDDEDEDRNQPLYMVARILTDLNQIKQEEVDGREWEEDDDDEDIEIREDDEDDSLDVITVDIENTSYAKKIIRKRGERTVFRKVHKCLHPGCNKVYGKSSHLKAHLRTHTGERPFPCQWKDCGKRFARSDELARHWRTHTGEKNFICPVCQKRFMRSDHLSKHARRHPNFDASSLRQRRASQKSSSHNSSSDVSSEHLSDSMPPTEVPLT</sequence>
<evidence type="ECO:0000256" key="6">
    <source>
        <dbReference type="ARBA" id="ARBA00023015"/>
    </source>
</evidence>
<feature type="compositionally biased region" description="Low complexity" evidence="11">
    <location>
        <begin position="228"/>
        <end position="239"/>
    </location>
</feature>
<feature type="region of interest" description="Disordered" evidence="11">
    <location>
        <begin position="206"/>
        <end position="256"/>
    </location>
</feature>
<dbReference type="GO" id="GO:0000981">
    <property type="term" value="F:DNA-binding transcription factor activity, RNA polymerase II-specific"/>
    <property type="evidence" value="ECO:0007669"/>
    <property type="project" value="TreeGrafter"/>
</dbReference>
<evidence type="ECO:0000256" key="5">
    <source>
        <dbReference type="ARBA" id="ARBA00022833"/>
    </source>
</evidence>
<dbReference type="FunFam" id="3.30.160.60:FF:000018">
    <property type="entry name" value="Krueppel-like factor 15"/>
    <property type="match status" value="1"/>
</dbReference>
<evidence type="ECO:0000313" key="14">
    <source>
        <dbReference type="EMBL" id="JAG47826.1"/>
    </source>
</evidence>
<keyword evidence="9" id="KW-0539">Nucleus</keyword>
<evidence type="ECO:0000256" key="9">
    <source>
        <dbReference type="ARBA" id="ARBA00023242"/>
    </source>
</evidence>
<keyword evidence="8" id="KW-0804">Transcription</keyword>
<feature type="domain" description="C2H2-type" evidence="12">
    <location>
        <begin position="191"/>
        <end position="218"/>
    </location>
</feature>
<evidence type="ECO:0000313" key="15">
    <source>
        <dbReference type="EMBL" id="JAQ14561.1"/>
    </source>
</evidence>
<evidence type="ECO:0000256" key="4">
    <source>
        <dbReference type="ARBA" id="ARBA00022771"/>
    </source>
</evidence>
<keyword evidence="7" id="KW-0238">DNA-binding</keyword>
<gene>
    <name evidence="13" type="primary">KLF13</name>
    <name evidence="13" type="ORF">CM83_33514</name>
    <name evidence="15" type="ORF">g.27836</name>
</gene>
<protein>
    <submittedName>
        <fullName evidence="13">Krueppel-like factor 13</fullName>
    </submittedName>
</protein>
<proteinExistence type="predicted"/>
<dbReference type="Gene3D" id="3.30.160.60">
    <property type="entry name" value="Classic Zinc Finger"/>
    <property type="match status" value="3"/>
</dbReference>
<feature type="domain" description="C2H2-type" evidence="12">
    <location>
        <begin position="131"/>
        <end position="160"/>
    </location>
</feature>
<dbReference type="AlphaFoldDB" id="A0A0A9XS10"/>
<evidence type="ECO:0000256" key="7">
    <source>
        <dbReference type="ARBA" id="ARBA00023125"/>
    </source>
</evidence>
<evidence type="ECO:0000256" key="10">
    <source>
        <dbReference type="PROSITE-ProRule" id="PRU00042"/>
    </source>
</evidence>
<dbReference type="FunFam" id="3.30.160.60:FF:000926">
    <property type="entry name" value="Kruppel like factor 13"/>
    <property type="match status" value="1"/>
</dbReference>
<organism evidence="13">
    <name type="scientific">Lygus hesperus</name>
    <name type="common">Western plant bug</name>
    <dbReference type="NCBI Taxonomy" id="30085"/>
    <lineage>
        <taxon>Eukaryota</taxon>
        <taxon>Metazoa</taxon>
        <taxon>Ecdysozoa</taxon>
        <taxon>Arthropoda</taxon>
        <taxon>Hexapoda</taxon>
        <taxon>Insecta</taxon>
        <taxon>Pterygota</taxon>
        <taxon>Neoptera</taxon>
        <taxon>Paraneoptera</taxon>
        <taxon>Hemiptera</taxon>
        <taxon>Heteroptera</taxon>
        <taxon>Panheteroptera</taxon>
        <taxon>Cimicomorpha</taxon>
        <taxon>Miridae</taxon>
        <taxon>Mirini</taxon>
        <taxon>Lygus</taxon>
    </lineage>
</organism>
<reference evidence="13" key="2">
    <citation type="submission" date="2014-07" db="EMBL/GenBank/DDBJ databases">
        <authorList>
            <person name="Hull J."/>
        </authorList>
    </citation>
    <scope>NUCLEOTIDE SEQUENCE</scope>
</reference>
<dbReference type="PANTHER" id="PTHR23235:SF174">
    <property type="entry name" value="CABUT, ISOFORM A"/>
    <property type="match status" value="1"/>
</dbReference>
<reference evidence="14" key="3">
    <citation type="submission" date="2014-09" db="EMBL/GenBank/DDBJ databases">
        <authorList>
            <person name="Magalhaes I.L.F."/>
            <person name="Oliveira U."/>
            <person name="Santos F.R."/>
            <person name="Vidigal T.H.D.A."/>
            <person name="Brescovit A.D."/>
            <person name="Santos A.J."/>
        </authorList>
    </citation>
    <scope>NUCLEOTIDE SEQUENCE</scope>
</reference>
<dbReference type="EMBL" id="GBHO01021168">
    <property type="protein sequence ID" value="JAG22436.1"/>
    <property type="molecule type" value="Transcribed_RNA"/>
</dbReference>
<dbReference type="Pfam" id="PF00096">
    <property type="entry name" value="zf-C2H2"/>
    <property type="match status" value="3"/>
</dbReference>
<evidence type="ECO:0000256" key="8">
    <source>
        <dbReference type="ARBA" id="ARBA00023163"/>
    </source>
</evidence>
<evidence type="ECO:0000256" key="2">
    <source>
        <dbReference type="ARBA" id="ARBA00022723"/>
    </source>
</evidence>
<dbReference type="SMART" id="SM00355">
    <property type="entry name" value="ZnF_C2H2"/>
    <property type="match status" value="3"/>
</dbReference>
<dbReference type="InterPro" id="IPR013087">
    <property type="entry name" value="Znf_C2H2_type"/>
</dbReference>
<keyword evidence="2" id="KW-0479">Metal-binding</keyword>
<dbReference type="GO" id="GO:0008270">
    <property type="term" value="F:zinc ion binding"/>
    <property type="evidence" value="ECO:0007669"/>
    <property type="project" value="UniProtKB-KW"/>
</dbReference>
<feature type="domain" description="C2H2-type" evidence="12">
    <location>
        <begin position="161"/>
        <end position="190"/>
    </location>
</feature>
<dbReference type="FunFam" id="3.30.160.60:FF:002639">
    <property type="entry name" value="Kruppel-Like Factor (Zinc finger protein)"/>
    <property type="match status" value="1"/>
</dbReference>
<dbReference type="EMBL" id="GDHC01004068">
    <property type="protein sequence ID" value="JAQ14561.1"/>
    <property type="molecule type" value="Transcribed_RNA"/>
</dbReference>
<dbReference type="GO" id="GO:0000978">
    <property type="term" value="F:RNA polymerase II cis-regulatory region sequence-specific DNA binding"/>
    <property type="evidence" value="ECO:0007669"/>
    <property type="project" value="TreeGrafter"/>
</dbReference>
<keyword evidence="3" id="KW-0677">Repeat</keyword>
<keyword evidence="6" id="KW-0805">Transcription regulation</keyword>
<name>A0A0A9XS10_LYGHE</name>
<dbReference type="SUPFAM" id="SSF57667">
    <property type="entry name" value="beta-beta-alpha zinc fingers"/>
    <property type="match status" value="1"/>
</dbReference>
<dbReference type="EMBL" id="GBRD01018001">
    <property type="protein sequence ID" value="JAG47826.1"/>
    <property type="molecule type" value="Transcribed_RNA"/>
</dbReference>
<keyword evidence="4 10" id="KW-0863">Zinc-finger</keyword>
<comment type="subcellular location">
    <subcellularLocation>
        <location evidence="1">Nucleus</location>
    </subcellularLocation>
</comment>
<evidence type="ECO:0000256" key="1">
    <source>
        <dbReference type="ARBA" id="ARBA00004123"/>
    </source>
</evidence>